<name>A0A6A6XG98_9PLEO</name>
<keyword evidence="1" id="KW-0175">Coiled coil</keyword>
<sequence length="176" mass="19816">MPCLVCAMIERRHFCVGCVFEGVVVDAKEEKEGRSDYSTDRIDIFISSGLSPHVLVVSYLWPRTCAVALAHNVHFQAAALEAHLASEQIFGMNTELLKIKKHKEKVCATEKEAIQSAKTAVRNAPNSLYEGIRDKIDKAMRDIKAAKEKKEAEISMLVERERLLRKALGDKADMWE</sequence>
<dbReference type="EMBL" id="MU001882">
    <property type="protein sequence ID" value="KAF2794717.1"/>
    <property type="molecule type" value="Genomic_DNA"/>
</dbReference>
<dbReference type="Proteomes" id="UP000799757">
    <property type="component" value="Unassembled WGS sequence"/>
</dbReference>
<evidence type="ECO:0000256" key="1">
    <source>
        <dbReference type="SAM" id="Coils"/>
    </source>
</evidence>
<proteinExistence type="predicted"/>
<evidence type="ECO:0000313" key="2">
    <source>
        <dbReference type="EMBL" id="KAF2794717.1"/>
    </source>
</evidence>
<feature type="coiled-coil region" evidence="1">
    <location>
        <begin position="129"/>
        <end position="160"/>
    </location>
</feature>
<reference evidence="2" key="1">
    <citation type="journal article" date="2020" name="Stud. Mycol.">
        <title>101 Dothideomycetes genomes: a test case for predicting lifestyles and emergence of pathogens.</title>
        <authorList>
            <person name="Haridas S."/>
            <person name="Albert R."/>
            <person name="Binder M."/>
            <person name="Bloem J."/>
            <person name="Labutti K."/>
            <person name="Salamov A."/>
            <person name="Andreopoulos B."/>
            <person name="Baker S."/>
            <person name="Barry K."/>
            <person name="Bills G."/>
            <person name="Bluhm B."/>
            <person name="Cannon C."/>
            <person name="Castanera R."/>
            <person name="Culley D."/>
            <person name="Daum C."/>
            <person name="Ezra D."/>
            <person name="Gonzalez J."/>
            <person name="Henrissat B."/>
            <person name="Kuo A."/>
            <person name="Liang C."/>
            <person name="Lipzen A."/>
            <person name="Lutzoni F."/>
            <person name="Magnuson J."/>
            <person name="Mondo S."/>
            <person name="Nolan M."/>
            <person name="Ohm R."/>
            <person name="Pangilinan J."/>
            <person name="Park H.-J."/>
            <person name="Ramirez L."/>
            <person name="Alfaro M."/>
            <person name="Sun H."/>
            <person name="Tritt A."/>
            <person name="Yoshinaga Y."/>
            <person name="Zwiers L.-H."/>
            <person name="Turgeon B."/>
            <person name="Goodwin S."/>
            <person name="Spatafora J."/>
            <person name="Crous P."/>
            <person name="Grigoriev I."/>
        </authorList>
    </citation>
    <scope>NUCLEOTIDE SEQUENCE</scope>
    <source>
        <strain evidence="2">CBS 109.77</strain>
    </source>
</reference>
<evidence type="ECO:0000313" key="3">
    <source>
        <dbReference type="Proteomes" id="UP000799757"/>
    </source>
</evidence>
<keyword evidence="3" id="KW-1185">Reference proteome</keyword>
<accession>A0A6A6XG98</accession>
<protein>
    <submittedName>
        <fullName evidence="2">Uncharacterized protein</fullName>
    </submittedName>
</protein>
<gene>
    <name evidence="2" type="ORF">K505DRAFT_374457</name>
</gene>
<dbReference type="AlphaFoldDB" id="A0A6A6XG98"/>
<organism evidence="2 3">
    <name type="scientific">Melanomma pulvis-pyrius CBS 109.77</name>
    <dbReference type="NCBI Taxonomy" id="1314802"/>
    <lineage>
        <taxon>Eukaryota</taxon>
        <taxon>Fungi</taxon>
        <taxon>Dikarya</taxon>
        <taxon>Ascomycota</taxon>
        <taxon>Pezizomycotina</taxon>
        <taxon>Dothideomycetes</taxon>
        <taxon>Pleosporomycetidae</taxon>
        <taxon>Pleosporales</taxon>
        <taxon>Melanommataceae</taxon>
        <taxon>Melanomma</taxon>
    </lineage>
</organism>